<reference evidence="3" key="1">
    <citation type="journal article" date="2018" name="Nat. Microbiol.">
        <title>Leveraging single-cell genomics to expand the fungal tree of life.</title>
        <authorList>
            <person name="Ahrendt S.R."/>
            <person name="Quandt C.A."/>
            <person name="Ciobanu D."/>
            <person name="Clum A."/>
            <person name="Salamov A."/>
            <person name="Andreopoulos B."/>
            <person name="Cheng J.F."/>
            <person name="Woyke T."/>
            <person name="Pelin A."/>
            <person name="Henrissat B."/>
            <person name="Reynolds N.K."/>
            <person name="Benny G.L."/>
            <person name="Smith M.E."/>
            <person name="James T.Y."/>
            <person name="Grigoriev I.V."/>
        </authorList>
    </citation>
    <scope>NUCLEOTIDE SEQUENCE [LARGE SCALE GENOMIC DNA]</scope>
</reference>
<name>A0A4P9VUX1_9FUNG</name>
<accession>A0A4P9VUX1</accession>
<keyword evidence="3" id="KW-1185">Reference proteome</keyword>
<sequence length="163" mass="16819">MLGDASEGGYPVFLPARSISQADRAEIIRVLRRAVIGRERRERERERVAAAVKAATDAAAAAAVSSNVVTIAATDSTAAAAEGPTGPPSEASSVSPTPAKSTTRASPPSARTDAATHSHRPYPMHTKRAETIVAWLYAMAAREGGATAVAIGAMEPIARSLDS</sequence>
<dbReference type="Proteomes" id="UP000269721">
    <property type="component" value="Unassembled WGS sequence"/>
</dbReference>
<evidence type="ECO:0000256" key="1">
    <source>
        <dbReference type="SAM" id="MobiDB-lite"/>
    </source>
</evidence>
<dbReference type="EMBL" id="ML001921">
    <property type="protein sequence ID" value="RKO82912.1"/>
    <property type="molecule type" value="Genomic_DNA"/>
</dbReference>
<evidence type="ECO:0000313" key="3">
    <source>
        <dbReference type="Proteomes" id="UP000269721"/>
    </source>
</evidence>
<feature type="region of interest" description="Disordered" evidence="1">
    <location>
        <begin position="77"/>
        <end position="123"/>
    </location>
</feature>
<evidence type="ECO:0000313" key="2">
    <source>
        <dbReference type="EMBL" id="RKO82912.1"/>
    </source>
</evidence>
<feature type="compositionally biased region" description="Low complexity" evidence="1">
    <location>
        <begin position="77"/>
        <end position="91"/>
    </location>
</feature>
<proteinExistence type="predicted"/>
<feature type="compositionally biased region" description="Polar residues" evidence="1">
    <location>
        <begin position="92"/>
        <end position="106"/>
    </location>
</feature>
<protein>
    <submittedName>
        <fullName evidence="2">Uncharacterized protein</fullName>
    </submittedName>
</protein>
<gene>
    <name evidence="2" type="ORF">BDK51DRAFT_50501</name>
</gene>
<dbReference type="AlphaFoldDB" id="A0A4P9VUX1"/>
<organism evidence="2 3">
    <name type="scientific">Blyttiomyces helicus</name>
    <dbReference type="NCBI Taxonomy" id="388810"/>
    <lineage>
        <taxon>Eukaryota</taxon>
        <taxon>Fungi</taxon>
        <taxon>Fungi incertae sedis</taxon>
        <taxon>Chytridiomycota</taxon>
        <taxon>Chytridiomycota incertae sedis</taxon>
        <taxon>Chytridiomycetes</taxon>
        <taxon>Chytridiomycetes incertae sedis</taxon>
        <taxon>Blyttiomyces</taxon>
    </lineage>
</organism>